<name>A0A5A7Q8Q8_STRAF</name>
<evidence type="ECO:0000313" key="2">
    <source>
        <dbReference type="Proteomes" id="UP000325081"/>
    </source>
</evidence>
<sequence length="157" mass="18776">MNGVSFERIEYPDLLERNSEQRSHVRKGKWRTLLTDNTNYQDLERLVVELQRPDFSFRTEPSVQISEFGATEAGRNETFTVVIKNNTYDTIRIRASNGLYLQQMSIWSIRHFQASFLRFSGEALSVDHVYLFEIHNQCRSFRREHWLLRRCRDGRDQ</sequence>
<dbReference type="Proteomes" id="UP000325081">
    <property type="component" value="Unassembled WGS sequence"/>
</dbReference>
<comment type="caution">
    <text evidence="1">The sequence shown here is derived from an EMBL/GenBank/DDBJ whole genome shotgun (WGS) entry which is preliminary data.</text>
</comment>
<gene>
    <name evidence="1" type="ORF">STAS_18079</name>
</gene>
<keyword evidence="2" id="KW-1185">Reference proteome</keyword>
<dbReference type="AlphaFoldDB" id="A0A5A7Q8Q8"/>
<evidence type="ECO:0000313" key="1">
    <source>
        <dbReference type="EMBL" id="GER41362.1"/>
    </source>
</evidence>
<dbReference type="EMBL" id="BKCP01006072">
    <property type="protein sequence ID" value="GER41362.1"/>
    <property type="molecule type" value="Genomic_DNA"/>
</dbReference>
<protein>
    <submittedName>
        <fullName evidence="1">B-block binding subunit of TFIIIC</fullName>
    </submittedName>
</protein>
<reference evidence="2" key="1">
    <citation type="journal article" date="2019" name="Curr. Biol.">
        <title>Genome Sequence of Striga asiatica Provides Insight into the Evolution of Plant Parasitism.</title>
        <authorList>
            <person name="Yoshida S."/>
            <person name="Kim S."/>
            <person name="Wafula E.K."/>
            <person name="Tanskanen J."/>
            <person name="Kim Y.M."/>
            <person name="Honaas L."/>
            <person name="Yang Z."/>
            <person name="Spallek T."/>
            <person name="Conn C.E."/>
            <person name="Ichihashi Y."/>
            <person name="Cheong K."/>
            <person name="Cui S."/>
            <person name="Der J.P."/>
            <person name="Gundlach H."/>
            <person name="Jiao Y."/>
            <person name="Hori C."/>
            <person name="Ishida J.K."/>
            <person name="Kasahara H."/>
            <person name="Kiba T."/>
            <person name="Kim M.S."/>
            <person name="Koo N."/>
            <person name="Laohavisit A."/>
            <person name="Lee Y.H."/>
            <person name="Lumba S."/>
            <person name="McCourt P."/>
            <person name="Mortimer J.C."/>
            <person name="Mutuku J.M."/>
            <person name="Nomura T."/>
            <person name="Sasaki-Sekimoto Y."/>
            <person name="Seto Y."/>
            <person name="Wang Y."/>
            <person name="Wakatake T."/>
            <person name="Sakakibara H."/>
            <person name="Demura T."/>
            <person name="Yamaguchi S."/>
            <person name="Yoneyama K."/>
            <person name="Manabe R.I."/>
            <person name="Nelson D.C."/>
            <person name="Schulman A.H."/>
            <person name="Timko M.P."/>
            <person name="dePamphilis C.W."/>
            <person name="Choi D."/>
            <person name="Shirasu K."/>
        </authorList>
    </citation>
    <scope>NUCLEOTIDE SEQUENCE [LARGE SCALE GENOMIC DNA]</scope>
    <source>
        <strain evidence="2">cv. UVA1</strain>
    </source>
</reference>
<accession>A0A5A7Q8Q8</accession>
<proteinExistence type="predicted"/>
<organism evidence="1 2">
    <name type="scientific">Striga asiatica</name>
    <name type="common">Asiatic witchweed</name>
    <name type="synonym">Buchnera asiatica</name>
    <dbReference type="NCBI Taxonomy" id="4170"/>
    <lineage>
        <taxon>Eukaryota</taxon>
        <taxon>Viridiplantae</taxon>
        <taxon>Streptophyta</taxon>
        <taxon>Embryophyta</taxon>
        <taxon>Tracheophyta</taxon>
        <taxon>Spermatophyta</taxon>
        <taxon>Magnoliopsida</taxon>
        <taxon>eudicotyledons</taxon>
        <taxon>Gunneridae</taxon>
        <taxon>Pentapetalae</taxon>
        <taxon>asterids</taxon>
        <taxon>lamiids</taxon>
        <taxon>Lamiales</taxon>
        <taxon>Orobanchaceae</taxon>
        <taxon>Buchnereae</taxon>
        <taxon>Striga</taxon>
    </lineage>
</organism>